<feature type="domain" description="SnoaL-like" evidence="1">
    <location>
        <begin position="12"/>
        <end position="106"/>
    </location>
</feature>
<dbReference type="Gene3D" id="3.10.450.50">
    <property type="match status" value="1"/>
</dbReference>
<keyword evidence="3" id="KW-1185">Reference proteome</keyword>
<dbReference type="InterPro" id="IPR032710">
    <property type="entry name" value="NTF2-like_dom_sf"/>
</dbReference>
<accession>A0A0W8I2P2</accession>
<dbReference type="RefSeq" id="WP_058892290.1">
    <property type="nucleotide sequence ID" value="NZ_LQBL01000031.1"/>
</dbReference>
<organism evidence="2 3">
    <name type="scientific">Serinicoccus chungangensis</name>
    <dbReference type="NCBI Taxonomy" id="767452"/>
    <lineage>
        <taxon>Bacteria</taxon>
        <taxon>Bacillati</taxon>
        <taxon>Actinomycetota</taxon>
        <taxon>Actinomycetes</taxon>
        <taxon>Micrococcales</taxon>
        <taxon>Ornithinimicrobiaceae</taxon>
        <taxon>Serinicoccus</taxon>
    </lineage>
</organism>
<dbReference type="InterPro" id="IPR037401">
    <property type="entry name" value="SnoaL-like"/>
</dbReference>
<evidence type="ECO:0000313" key="3">
    <source>
        <dbReference type="Proteomes" id="UP000054837"/>
    </source>
</evidence>
<dbReference type="STRING" id="767452.AVL62_08700"/>
<reference evidence="2 3" key="1">
    <citation type="submission" date="2015-12" db="EMBL/GenBank/DDBJ databases">
        <title>Serinicoccus chungangenesis strain CD08_5 genome sequencing and assembly.</title>
        <authorList>
            <person name="Chander A.M."/>
            <person name="Kaur G."/>
            <person name="Nair G.R."/>
            <person name="Dhawan D.K."/>
            <person name="Kochhar R.K."/>
            <person name="Mayilraj S."/>
            <person name="Bhadada S.K."/>
        </authorList>
    </citation>
    <scope>NUCLEOTIDE SEQUENCE [LARGE SCALE GENOMIC DNA]</scope>
    <source>
        <strain evidence="2 3">CD08_5</strain>
    </source>
</reference>
<proteinExistence type="predicted"/>
<dbReference type="Proteomes" id="UP000054837">
    <property type="component" value="Unassembled WGS sequence"/>
</dbReference>
<evidence type="ECO:0000313" key="2">
    <source>
        <dbReference type="EMBL" id="KUG51995.1"/>
    </source>
</evidence>
<gene>
    <name evidence="2" type="ORF">AVL62_08700</name>
</gene>
<dbReference type="OrthoDB" id="3257148at2"/>
<protein>
    <recommendedName>
        <fullName evidence="1">SnoaL-like domain-containing protein</fullName>
    </recommendedName>
</protein>
<dbReference type="AlphaFoldDB" id="A0A0W8I2P2"/>
<dbReference type="EMBL" id="LQBL01000031">
    <property type="protein sequence ID" value="KUG51995.1"/>
    <property type="molecule type" value="Genomic_DNA"/>
</dbReference>
<name>A0A0W8I2P2_9MICO</name>
<evidence type="ECO:0000259" key="1">
    <source>
        <dbReference type="Pfam" id="PF12680"/>
    </source>
</evidence>
<dbReference type="SUPFAM" id="SSF54427">
    <property type="entry name" value="NTF2-like"/>
    <property type="match status" value="1"/>
</dbReference>
<comment type="caution">
    <text evidence="2">The sequence shown here is derived from an EMBL/GenBank/DDBJ whole genome shotgun (WGS) entry which is preliminary data.</text>
</comment>
<sequence>MSDLEKDALSTVEAYHNAWTSGDVDRAMTYVSADVTCSAPDENVTTKGDWHEYLASFVPMLTGAPEHTRMTDRGRVALWYFPQTEVTTTTLASELFTVRDGKIVEIRLAFDRLGYIPGDQQPS</sequence>
<dbReference type="Pfam" id="PF12680">
    <property type="entry name" value="SnoaL_2"/>
    <property type="match status" value="1"/>
</dbReference>